<reference evidence="1 2" key="1">
    <citation type="submission" date="2022-07" db="EMBL/GenBank/DDBJ databases">
        <title>Genome-wide signatures of adaptation to extreme environments.</title>
        <authorList>
            <person name="Cho C.H."/>
            <person name="Yoon H.S."/>
        </authorList>
    </citation>
    <scope>NUCLEOTIDE SEQUENCE [LARGE SCALE GENOMIC DNA]</scope>
    <source>
        <strain evidence="1 2">108.79 E11</strain>
    </source>
</reference>
<evidence type="ECO:0000313" key="2">
    <source>
        <dbReference type="Proteomes" id="UP001300502"/>
    </source>
</evidence>
<keyword evidence="2" id="KW-1185">Reference proteome</keyword>
<dbReference type="EMBL" id="JANCYU010000031">
    <property type="protein sequence ID" value="KAK4525574.1"/>
    <property type="molecule type" value="Genomic_DNA"/>
</dbReference>
<name>A0AAV9IE25_9RHOD</name>
<sequence length="279" mass="31651">MSYINWLLESLLARWITLQQYLLSLFHSCQVVVHTLLSSWKSKQFYNNTASSSANKGNMSTLAEDWDPLERYYRSSKCDEQVKVDDDCKETSTHLCNTEKVVQIDNIQKDNNKELLHSYLLEAKRNIEFCLAEMSNQGGSLKSEPLQTSNTEEAKTAVPNAKEEQGRFLRLSPDVLIRCEMIAGRIAMPALMLCFLREYFEPGHPMLTSQILSLLPLQVYGDIAPSGYNPYITYISGLLKTETQTRVSEIVHVVFNLVLSSLFAKLNIATNILKIILGT</sequence>
<protein>
    <submittedName>
        <fullName evidence="1">Uncharacterized protein</fullName>
    </submittedName>
</protein>
<dbReference type="AlphaFoldDB" id="A0AAV9IE25"/>
<comment type="caution">
    <text evidence="1">The sequence shown here is derived from an EMBL/GenBank/DDBJ whole genome shotgun (WGS) entry which is preliminary data.</text>
</comment>
<dbReference type="Proteomes" id="UP001300502">
    <property type="component" value="Unassembled WGS sequence"/>
</dbReference>
<gene>
    <name evidence="1" type="ORF">GAYE_SCF13G3482</name>
</gene>
<evidence type="ECO:0000313" key="1">
    <source>
        <dbReference type="EMBL" id="KAK4525574.1"/>
    </source>
</evidence>
<accession>A0AAV9IE25</accession>
<organism evidence="1 2">
    <name type="scientific">Galdieria yellowstonensis</name>
    <dbReference type="NCBI Taxonomy" id="3028027"/>
    <lineage>
        <taxon>Eukaryota</taxon>
        <taxon>Rhodophyta</taxon>
        <taxon>Bangiophyceae</taxon>
        <taxon>Galdieriales</taxon>
        <taxon>Galdieriaceae</taxon>
        <taxon>Galdieria</taxon>
    </lineage>
</organism>
<proteinExistence type="predicted"/>